<evidence type="ECO:0000313" key="3">
    <source>
        <dbReference type="EMBL" id="KLI03211.1"/>
    </source>
</evidence>
<dbReference type="HAMAP" id="MF_01507">
    <property type="entry name" value="UPF0297"/>
    <property type="match status" value="1"/>
</dbReference>
<dbReference type="Proteomes" id="UP000035553">
    <property type="component" value="Unassembled WGS sequence"/>
</dbReference>
<comment type="caution">
    <text evidence="3">The sequence shown here is derived from an EMBL/GenBank/DDBJ whole genome shotgun (WGS) entry which is preliminary data.</text>
</comment>
<dbReference type="PANTHER" id="PTHR40067">
    <property type="entry name" value="UPF0297 PROTEIN YRZL"/>
    <property type="match status" value="1"/>
</dbReference>
<dbReference type="RefSeq" id="WP_010024681.1">
    <property type="nucleotide sequence ID" value="NZ_AFVQ02000050.1"/>
</dbReference>
<evidence type="ECO:0000256" key="1">
    <source>
        <dbReference type="ARBA" id="ARBA00010888"/>
    </source>
</evidence>
<keyword evidence="4" id="KW-1185">Reference proteome</keyword>
<evidence type="ECO:0000313" key="4">
    <source>
        <dbReference type="Proteomes" id="UP000035553"/>
    </source>
</evidence>
<dbReference type="InterPro" id="IPR009309">
    <property type="entry name" value="IreB"/>
</dbReference>
<dbReference type="PANTHER" id="PTHR40067:SF1">
    <property type="entry name" value="UPF0297 PROTEIN YRZL"/>
    <property type="match status" value="1"/>
</dbReference>
<reference evidence="3 4" key="1">
    <citation type="journal article" date="2011" name="J. Bacteriol.">
        <title>Draft genome sequence of Sporolactobacillus inulinus strain CASD, an efficient D-lactic acid-producing bacterium with high-concentration lactate tolerance capability.</title>
        <authorList>
            <person name="Yu B."/>
            <person name="Su F."/>
            <person name="Wang L."/>
            <person name="Xu K."/>
            <person name="Zhao B."/>
            <person name="Xu P."/>
        </authorList>
    </citation>
    <scope>NUCLEOTIDE SEQUENCE [LARGE SCALE GENOMIC DNA]</scope>
    <source>
        <strain evidence="3 4">CASD</strain>
    </source>
</reference>
<accession>A0A0U1QQZ1</accession>
<gene>
    <name evidence="3" type="ORF">SINU_03945</name>
</gene>
<dbReference type="EMBL" id="AFVQ02000050">
    <property type="protein sequence ID" value="KLI03211.1"/>
    <property type="molecule type" value="Genomic_DNA"/>
</dbReference>
<comment type="similarity">
    <text evidence="1 2">Belongs to the UPF0297 family.</text>
</comment>
<dbReference type="PIRSF" id="PIRSF037258">
    <property type="entry name" value="DUF965_bac"/>
    <property type="match status" value="1"/>
</dbReference>
<organism evidence="3 4">
    <name type="scientific">Sporolactobacillus inulinus CASD</name>
    <dbReference type="NCBI Taxonomy" id="1069536"/>
    <lineage>
        <taxon>Bacteria</taxon>
        <taxon>Bacillati</taxon>
        <taxon>Bacillota</taxon>
        <taxon>Bacilli</taxon>
        <taxon>Bacillales</taxon>
        <taxon>Sporolactobacillaceae</taxon>
        <taxon>Sporolactobacillus</taxon>
    </lineage>
</organism>
<evidence type="ECO:0000256" key="2">
    <source>
        <dbReference type="HAMAP-Rule" id="MF_01507"/>
    </source>
</evidence>
<dbReference type="STRING" id="1069536.SINU_03945"/>
<protein>
    <recommendedName>
        <fullName evidence="2">UPF0297 protein SINU_03945</fullName>
    </recommendedName>
</protein>
<proteinExistence type="inferred from homology"/>
<name>A0A0U1QQZ1_9BACL</name>
<dbReference type="Pfam" id="PF06135">
    <property type="entry name" value="IreB"/>
    <property type="match status" value="1"/>
</dbReference>
<dbReference type="AlphaFoldDB" id="A0A0U1QQZ1"/>
<dbReference type="OrthoDB" id="9796303at2"/>
<sequence>MGIMDKTMKFNFGDQKDHNAREVLFKVYDALDEKGYNPINQIVGYLLSGDPAYIPRHKDARKLIRRLERDEIIEELVTTYLKEKWEKE</sequence>
<dbReference type="NCBIfam" id="NF003997">
    <property type="entry name" value="PRK05473.1"/>
    <property type="match status" value="1"/>
</dbReference>